<organism evidence="1 2">
    <name type="scientific">Arabidopsis thaliana</name>
    <name type="common">Mouse-ear cress</name>
    <dbReference type="NCBI Taxonomy" id="3702"/>
    <lineage>
        <taxon>Eukaryota</taxon>
        <taxon>Viridiplantae</taxon>
        <taxon>Streptophyta</taxon>
        <taxon>Embryophyta</taxon>
        <taxon>Tracheophyta</taxon>
        <taxon>Spermatophyta</taxon>
        <taxon>Magnoliopsida</taxon>
        <taxon>eudicotyledons</taxon>
        <taxon>Gunneridae</taxon>
        <taxon>Pentapetalae</taxon>
        <taxon>rosids</taxon>
        <taxon>malvids</taxon>
        <taxon>Brassicales</taxon>
        <taxon>Brassicaceae</taxon>
        <taxon>Camelineae</taxon>
        <taxon>Arabidopsis</taxon>
    </lineage>
</organism>
<comment type="caution">
    <text evidence="1">The sequence shown here is derived from an EMBL/GenBank/DDBJ whole genome shotgun (WGS) entry which is preliminary data.</text>
</comment>
<accession>A0A178UP98</accession>
<gene>
    <name evidence="1" type="ordered locus">AXX17_At5g21040</name>
</gene>
<dbReference type="AlphaFoldDB" id="A0A178UP98"/>
<proteinExistence type="predicted"/>
<dbReference type="EMBL" id="LUHQ01000005">
    <property type="protein sequence ID" value="OAO94832.1"/>
    <property type="molecule type" value="Genomic_DNA"/>
</dbReference>
<dbReference type="Proteomes" id="UP000078284">
    <property type="component" value="Chromosome 5"/>
</dbReference>
<evidence type="ECO:0000313" key="2">
    <source>
        <dbReference type="Proteomes" id="UP000078284"/>
    </source>
</evidence>
<reference evidence="2" key="1">
    <citation type="journal article" date="2016" name="Proc. Natl. Acad. Sci. U.S.A.">
        <title>Chromosome-level assembly of Arabidopsis thaliana Ler reveals the extent of translocation and inversion polymorphisms.</title>
        <authorList>
            <person name="Zapata L."/>
            <person name="Ding J."/>
            <person name="Willing E.M."/>
            <person name="Hartwig B."/>
            <person name="Bezdan D."/>
            <person name="Jiao W.B."/>
            <person name="Patel V."/>
            <person name="Velikkakam James G."/>
            <person name="Koornneef M."/>
            <person name="Ossowski S."/>
            <person name="Schneeberger K."/>
        </authorList>
    </citation>
    <scope>NUCLEOTIDE SEQUENCE [LARGE SCALE GENOMIC DNA]</scope>
    <source>
        <strain evidence="2">cv. Landsberg erecta</strain>
    </source>
</reference>
<name>A0A178UP98_ARATH</name>
<evidence type="ECO:0000313" key="1">
    <source>
        <dbReference type="EMBL" id="OAO94832.1"/>
    </source>
</evidence>
<sequence>MQAAPPIQTMNTEEDIKAKTEEVVNAPCCPNCDCTGSEEGSSTKDDCTVTYLKALCGIND</sequence>
<protein>
    <submittedName>
        <fullName evidence="1">Uncharacterized protein</fullName>
    </submittedName>
</protein>